<name>A8N3X9_COPC7</name>
<dbReference type="VEuPathDB" id="FungiDB:CC1G_10118"/>
<keyword evidence="1" id="KW-0175">Coiled coil</keyword>
<organism evidence="3 4">
    <name type="scientific">Coprinopsis cinerea (strain Okayama-7 / 130 / ATCC MYA-4618 / FGSC 9003)</name>
    <name type="common">Inky cap fungus</name>
    <name type="synonym">Hormographiella aspergillata</name>
    <dbReference type="NCBI Taxonomy" id="240176"/>
    <lineage>
        <taxon>Eukaryota</taxon>
        <taxon>Fungi</taxon>
        <taxon>Dikarya</taxon>
        <taxon>Basidiomycota</taxon>
        <taxon>Agaricomycotina</taxon>
        <taxon>Agaricomycetes</taxon>
        <taxon>Agaricomycetidae</taxon>
        <taxon>Agaricales</taxon>
        <taxon>Agaricineae</taxon>
        <taxon>Psathyrellaceae</taxon>
        <taxon>Coprinopsis</taxon>
    </lineage>
</organism>
<accession>A8N3X9</accession>
<feature type="region of interest" description="Disordered" evidence="2">
    <location>
        <begin position="165"/>
        <end position="209"/>
    </location>
</feature>
<dbReference type="OrthoDB" id="3363533at2759"/>
<comment type="caution">
    <text evidence="3">The sequence shown here is derived from an EMBL/GenBank/DDBJ whole genome shotgun (WGS) entry which is preliminary data.</text>
</comment>
<dbReference type="KEGG" id="cci:CC1G_10118"/>
<feature type="coiled-coil region" evidence="1">
    <location>
        <begin position="33"/>
        <end position="111"/>
    </location>
</feature>
<dbReference type="InParanoid" id="A8N3X9"/>
<keyword evidence="4" id="KW-1185">Reference proteome</keyword>
<dbReference type="GeneID" id="6006005"/>
<dbReference type="EMBL" id="AACS02000001">
    <property type="protein sequence ID" value="EAU92232.1"/>
    <property type="molecule type" value="Genomic_DNA"/>
</dbReference>
<sequence length="276" mass="30620">MRRAQSVRHYGRPSIALTSDDLGVLKEPGESDEDVLRRQLLEKDRQVDQLTAQVDQLKLQLSQRPPLEEIQALTKEYKNLDLLLQGTQRENERCMAELEKVKAREKLLEKKLCDLAGENWQSTLDIPPASGAMAIGSRSGILGHQRTGTALSGSPIAVSTLSGMYSHSRAGSSSSSSSPSAFTHPHQQHQQHQHQQQDQSQSDDHAHDHTADLSTLQLQQQEALAQKLEQIKLLVLGMDQRLQTREGALAKKLEVAEGNTKKLEALKRELPVAISV</sequence>
<dbReference type="AlphaFoldDB" id="A8N3X9"/>
<evidence type="ECO:0000256" key="1">
    <source>
        <dbReference type="SAM" id="Coils"/>
    </source>
</evidence>
<evidence type="ECO:0000256" key="2">
    <source>
        <dbReference type="SAM" id="MobiDB-lite"/>
    </source>
</evidence>
<proteinExistence type="predicted"/>
<dbReference type="Proteomes" id="UP000001861">
    <property type="component" value="Unassembled WGS sequence"/>
</dbReference>
<evidence type="ECO:0000313" key="3">
    <source>
        <dbReference type="EMBL" id="EAU92232.1"/>
    </source>
</evidence>
<evidence type="ECO:0000313" key="4">
    <source>
        <dbReference type="Proteomes" id="UP000001861"/>
    </source>
</evidence>
<dbReference type="eggNOG" id="ENOG502SNEH">
    <property type="taxonomic scope" value="Eukaryota"/>
</dbReference>
<reference evidence="3 4" key="1">
    <citation type="journal article" date="2010" name="Proc. Natl. Acad. Sci. U.S.A.">
        <title>Insights into evolution of multicellular fungi from the assembled chromosomes of the mushroom Coprinopsis cinerea (Coprinus cinereus).</title>
        <authorList>
            <person name="Stajich J.E."/>
            <person name="Wilke S.K."/>
            <person name="Ahren D."/>
            <person name="Au C.H."/>
            <person name="Birren B.W."/>
            <person name="Borodovsky M."/>
            <person name="Burns C."/>
            <person name="Canback B."/>
            <person name="Casselton L.A."/>
            <person name="Cheng C.K."/>
            <person name="Deng J."/>
            <person name="Dietrich F.S."/>
            <person name="Fargo D.C."/>
            <person name="Farman M.L."/>
            <person name="Gathman A.C."/>
            <person name="Goldberg J."/>
            <person name="Guigo R."/>
            <person name="Hoegger P.J."/>
            <person name="Hooker J.B."/>
            <person name="Huggins A."/>
            <person name="James T.Y."/>
            <person name="Kamada T."/>
            <person name="Kilaru S."/>
            <person name="Kodira C."/>
            <person name="Kues U."/>
            <person name="Kupfer D."/>
            <person name="Kwan H.S."/>
            <person name="Lomsadze A."/>
            <person name="Li W."/>
            <person name="Lilly W.W."/>
            <person name="Ma L.J."/>
            <person name="Mackey A.J."/>
            <person name="Manning G."/>
            <person name="Martin F."/>
            <person name="Muraguchi H."/>
            <person name="Natvig D.O."/>
            <person name="Palmerini H."/>
            <person name="Ramesh M.A."/>
            <person name="Rehmeyer C.J."/>
            <person name="Roe B.A."/>
            <person name="Shenoy N."/>
            <person name="Stanke M."/>
            <person name="Ter-Hovhannisyan V."/>
            <person name="Tunlid A."/>
            <person name="Velagapudi R."/>
            <person name="Vision T.J."/>
            <person name="Zeng Q."/>
            <person name="Zolan M.E."/>
            <person name="Pukkila P.J."/>
        </authorList>
    </citation>
    <scope>NUCLEOTIDE SEQUENCE [LARGE SCALE GENOMIC DNA]</scope>
    <source>
        <strain evidence="4">Okayama-7 / 130 / ATCC MYA-4618 / FGSC 9003</strain>
    </source>
</reference>
<gene>
    <name evidence="3" type="ORF">CC1G_10118</name>
</gene>
<dbReference type="RefSeq" id="XP_001829588.1">
    <property type="nucleotide sequence ID" value="XM_001829536.1"/>
</dbReference>
<protein>
    <submittedName>
        <fullName evidence="3">Uncharacterized protein</fullName>
    </submittedName>
</protein>
<feature type="compositionally biased region" description="Low complexity" evidence="2">
    <location>
        <begin position="165"/>
        <end position="180"/>
    </location>
</feature>
<dbReference type="OMA" id="KDRECDK"/>